<dbReference type="Proteomes" id="UP000594262">
    <property type="component" value="Unplaced"/>
</dbReference>
<accession>A0A7M5XIX4</accession>
<proteinExistence type="predicted"/>
<keyword evidence="1" id="KW-0862">Zinc</keyword>
<keyword evidence="1" id="KW-0479">Metal-binding</keyword>
<feature type="region of interest" description="Disordered" evidence="2">
    <location>
        <begin position="1"/>
        <end position="39"/>
    </location>
</feature>
<feature type="compositionally biased region" description="Low complexity" evidence="2">
    <location>
        <begin position="201"/>
        <end position="236"/>
    </location>
</feature>
<feature type="compositionally biased region" description="Basic and acidic residues" evidence="2">
    <location>
        <begin position="147"/>
        <end position="163"/>
    </location>
</feature>
<dbReference type="Gene3D" id="4.10.60.10">
    <property type="entry name" value="Zinc finger, CCHC-type"/>
    <property type="match status" value="1"/>
</dbReference>
<feature type="compositionally biased region" description="Acidic residues" evidence="2">
    <location>
        <begin position="15"/>
        <end position="27"/>
    </location>
</feature>
<name>A0A7M5XIX4_9CNID</name>
<feature type="region of interest" description="Disordered" evidence="2">
    <location>
        <begin position="62"/>
        <end position="112"/>
    </location>
</feature>
<feature type="region of interest" description="Disordered" evidence="2">
    <location>
        <begin position="180"/>
        <end position="244"/>
    </location>
</feature>
<dbReference type="InterPro" id="IPR001878">
    <property type="entry name" value="Znf_CCHC"/>
</dbReference>
<evidence type="ECO:0000313" key="4">
    <source>
        <dbReference type="EnsemblMetazoa" id="CLYHEMP024070.2"/>
    </source>
</evidence>
<keyword evidence="5" id="KW-1185">Reference proteome</keyword>
<dbReference type="EnsemblMetazoa" id="CLYHEMT024070.2">
    <property type="protein sequence ID" value="CLYHEMP024070.2"/>
    <property type="gene ID" value="CLYHEMG024070"/>
</dbReference>
<feature type="domain" description="CCHC-type" evidence="3">
    <location>
        <begin position="48"/>
        <end position="63"/>
    </location>
</feature>
<dbReference type="OrthoDB" id="111250at2759"/>
<evidence type="ECO:0000256" key="2">
    <source>
        <dbReference type="SAM" id="MobiDB-lite"/>
    </source>
</evidence>
<feature type="compositionally biased region" description="Basic and acidic residues" evidence="2">
    <location>
        <begin position="65"/>
        <end position="112"/>
    </location>
</feature>
<sequence length="324" mass="36310">MLHLKLSFTLKDNDYPEEEDDISDDDSNTMKENNQPEPNGVSYLLEHCYICDEDGHWLNSCPQNDEVKSHDNEKLKNEDDSERELRVELPEEQLVDFKTDSHKDEHSSGRRAAHEPYDDFILTQEFTFDKICKKAYKRLKKQKKKLIGGDDDRKGDTKKDSKKSLATVFSERYLKYQRQQVDLPEYDSKTPGLSKTHLKDASSPGGISSKSSSNSSAAKKPTSKSMTAAASATGSKYRPSYVPGSLNKTHKSYTMMGYGLPLSGQFGQRQGPRRRQHQQTASSEQSGSSGCSIDDGSSQFQGAFGKNPFSCSGTKPKVFVALKF</sequence>
<dbReference type="PROSITE" id="PS50158">
    <property type="entry name" value="ZF_CCHC"/>
    <property type="match status" value="1"/>
</dbReference>
<evidence type="ECO:0000259" key="3">
    <source>
        <dbReference type="PROSITE" id="PS50158"/>
    </source>
</evidence>
<reference evidence="4" key="1">
    <citation type="submission" date="2021-01" db="UniProtKB">
        <authorList>
            <consortium name="EnsemblMetazoa"/>
        </authorList>
    </citation>
    <scope>IDENTIFICATION</scope>
</reference>
<feature type="compositionally biased region" description="Low complexity" evidence="2">
    <location>
        <begin position="278"/>
        <end position="297"/>
    </location>
</feature>
<evidence type="ECO:0000313" key="5">
    <source>
        <dbReference type="Proteomes" id="UP000594262"/>
    </source>
</evidence>
<keyword evidence="1" id="KW-0863">Zinc-finger</keyword>
<dbReference type="GO" id="GO:0008270">
    <property type="term" value="F:zinc ion binding"/>
    <property type="evidence" value="ECO:0007669"/>
    <property type="project" value="UniProtKB-KW"/>
</dbReference>
<feature type="region of interest" description="Disordered" evidence="2">
    <location>
        <begin position="260"/>
        <end position="297"/>
    </location>
</feature>
<protein>
    <recommendedName>
        <fullName evidence="3">CCHC-type domain-containing protein</fullName>
    </recommendedName>
</protein>
<organism evidence="4 5">
    <name type="scientific">Clytia hemisphaerica</name>
    <dbReference type="NCBI Taxonomy" id="252671"/>
    <lineage>
        <taxon>Eukaryota</taxon>
        <taxon>Metazoa</taxon>
        <taxon>Cnidaria</taxon>
        <taxon>Hydrozoa</taxon>
        <taxon>Hydroidolina</taxon>
        <taxon>Leptothecata</taxon>
        <taxon>Obeliida</taxon>
        <taxon>Clytiidae</taxon>
        <taxon>Clytia</taxon>
    </lineage>
</organism>
<dbReference type="AlphaFoldDB" id="A0A7M5XIX4"/>
<feature type="region of interest" description="Disordered" evidence="2">
    <location>
        <begin position="143"/>
        <end position="163"/>
    </location>
</feature>
<dbReference type="SUPFAM" id="SSF57756">
    <property type="entry name" value="Retrovirus zinc finger-like domains"/>
    <property type="match status" value="1"/>
</dbReference>
<dbReference type="InterPro" id="IPR036875">
    <property type="entry name" value="Znf_CCHC_sf"/>
</dbReference>
<evidence type="ECO:0000256" key="1">
    <source>
        <dbReference type="PROSITE-ProRule" id="PRU00047"/>
    </source>
</evidence>
<dbReference type="GO" id="GO:0003676">
    <property type="term" value="F:nucleic acid binding"/>
    <property type="evidence" value="ECO:0007669"/>
    <property type="project" value="InterPro"/>
</dbReference>